<comment type="caution">
    <text evidence="2">The sequence shown here is derived from an EMBL/GenBank/DDBJ whole genome shotgun (WGS) entry which is preliminary data.</text>
</comment>
<dbReference type="Proteomes" id="UP001248709">
    <property type="component" value="Unassembled WGS sequence"/>
</dbReference>
<feature type="compositionally biased region" description="Polar residues" evidence="1">
    <location>
        <begin position="66"/>
        <end position="75"/>
    </location>
</feature>
<sequence length="219" mass="23702">MFRKKWRKVIVWTLAGLILLGSGGLLAVNYAINKFIASMAIDVDSGQPSNSNDIQKESNMEASEDNLPTSATNKTPEMINSEGTAAVGEQTKGSSPAAISSNGAKTNNQDTSAKDLDSVKAYSPNVSTKKIDNVKESVTIKDKANVTEILLKNLDLSSIRKLQELAKGGLTVEEKKEARAIIMSKVSPDEYNELAIIGKKYGVSEGRNYDQIMKSLEDD</sequence>
<keyword evidence="3" id="KW-1185">Reference proteome</keyword>
<organism evidence="2 3">
    <name type="scientific">Paenibacillus forsythiae</name>
    <dbReference type="NCBI Taxonomy" id="365616"/>
    <lineage>
        <taxon>Bacteria</taxon>
        <taxon>Bacillati</taxon>
        <taxon>Bacillota</taxon>
        <taxon>Bacilli</taxon>
        <taxon>Bacillales</taxon>
        <taxon>Paenibacillaceae</taxon>
        <taxon>Paenibacillus</taxon>
    </lineage>
</organism>
<evidence type="ECO:0000313" key="3">
    <source>
        <dbReference type="Proteomes" id="UP001248709"/>
    </source>
</evidence>
<proteinExistence type="predicted"/>
<protein>
    <submittedName>
        <fullName evidence="2">Uncharacterized protein</fullName>
    </submittedName>
</protein>
<dbReference type="RefSeq" id="WP_025699703.1">
    <property type="nucleotide sequence ID" value="NZ_JAUSUY010000028.1"/>
</dbReference>
<evidence type="ECO:0000313" key="2">
    <source>
        <dbReference type="EMBL" id="MDT3428861.1"/>
    </source>
</evidence>
<name>A0ABU3HDG3_9BACL</name>
<accession>A0ABU3HDG3</accession>
<dbReference type="EMBL" id="JAUSUY010000028">
    <property type="protein sequence ID" value="MDT3428861.1"/>
    <property type="molecule type" value="Genomic_DNA"/>
</dbReference>
<feature type="region of interest" description="Disordered" evidence="1">
    <location>
        <begin position="45"/>
        <end position="119"/>
    </location>
</feature>
<feature type="compositionally biased region" description="Polar residues" evidence="1">
    <location>
        <begin position="91"/>
        <end position="111"/>
    </location>
</feature>
<gene>
    <name evidence="2" type="ORF">J2Z22_004455</name>
</gene>
<reference evidence="2 3" key="1">
    <citation type="submission" date="2023-07" db="EMBL/GenBank/DDBJ databases">
        <title>Genomic Encyclopedia of Type Strains, Phase IV (KMG-IV): sequencing the most valuable type-strain genomes for metagenomic binning, comparative biology and taxonomic classification.</title>
        <authorList>
            <person name="Goeker M."/>
        </authorList>
    </citation>
    <scope>NUCLEOTIDE SEQUENCE [LARGE SCALE GENOMIC DNA]</scope>
    <source>
        <strain evidence="2 3">T98</strain>
    </source>
</reference>
<evidence type="ECO:0000256" key="1">
    <source>
        <dbReference type="SAM" id="MobiDB-lite"/>
    </source>
</evidence>